<sequence>MKTFREKFNEFDSTYSLSDKARDHLMTFVKMFERMLQTHFEQFQPLVHTFGSISNGLATSNSDCDLFIQFANIHVDKLDYYTSMIALEVIEKLMKMEFGLQLRNDHSTIIHSRRCPIIKLNFRQCLRHLQSKIPVHKQSRIEFTKCDISLVSMYGVHNSRLLNFFTHYDRRFYELTMVLKYWAKTNDLISSHMFSTYAFTMLIVFFLQQQNPPVLPTVNDLNRLAKKSIFLKQPAPQQQQQQQQSIHHWDFDFCDDIELIGKSRNRKPTSLLLLEFFKQGVHCNKFELAEEKERNQFNTFNMTSFFCIEDPFVLDHNVAYNVRTRNVYRFFASLRKVSDRMNERNCLDILLDKPLTFDMNPDLFPSCNLYRYELIMDEQNGQFELRQRQKPLMKFNDVDRMWQLMMKFFLHIIQQLFTNYFFMPTSNFHISKDNRMISCHPHWPTLNKIINSKHWPQLSQIVQSKTPGSIDMLRCFRNRFRKELNERGQDVNTTTTNNIDNNNNEEWFNLSYSYDPHDSNFFANFDVNAVRSSTFAILDVIIVTLQIFLHAIDRPDPMETFGQCYRTFLLKSDDD</sequence>
<gene>
    <name evidence="2" type="ORF">BLA29_002717</name>
</gene>
<dbReference type="SUPFAM" id="SSF81631">
    <property type="entry name" value="PAP/OAS1 substrate-binding domain"/>
    <property type="match status" value="1"/>
</dbReference>
<dbReference type="GO" id="GO:0031123">
    <property type="term" value="P:RNA 3'-end processing"/>
    <property type="evidence" value="ECO:0007669"/>
    <property type="project" value="TreeGrafter"/>
</dbReference>
<keyword evidence="3" id="KW-1185">Reference proteome</keyword>
<dbReference type="PANTHER" id="PTHR12271">
    <property type="entry name" value="POLY A POLYMERASE CID PAP -RELATED"/>
    <property type="match status" value="1"/>
</dbReference>
<proteinExistence type="predicted"/>
<dbReference type="Gene3D" id="3.30.460.10">
    <property type="entry name" value="Beta Polymerase, domain 2"/>
    <property type="match status" value="1"/>
</dbReference>
<reference evidence="2 3" key="1">
    <citation type="submission" date="2017-03" db="EMBL/GenBank/DDBJ databases">
        <title>Genome Survey of Euroglyphus maynei.</title>
        <authorList>
            <person name="Arlian L.G."/>
            <person name="Morgan M.S."/>
            <person name="Rider S.D."/>
        </authorList>
    </citation>
    <scope>NUCLEOTIDE SEQUENCE [LARGE SCALE GENOMIC DNA]</scope>
    <source>
        <strain evidence="2">Arlian Lab</strain>
        <tissue evidence="2">Whole body</tissue>
    </source>
</reference>
<dbReference type="Gene3D" id="1.10.1410.10">
    <property type="match status" value="1"/>
</dbReference>
<dbReference type="Pfam" id="PF22600">
    <property type="entry name" value="MTPAP-like_central"/>
    <property type="match status" value="1"/>
</dbReference>
<evidence type="ECO:0000259" key="1">
    <source>
        <dbReference type="Pfam" id="PF22600"/>
    </source>
</evidence>
<dbReference type="Proteomes" id="UP000194236">
    <property type="component" value="Unassembled WGS sequence"/>
</dbReference>
<dbReference type="OrthoDB" id="407432at2759"/>
<organism evidence="2 3">
    <name type="scientific">Euroglyphus maynei</name>
    <name type="common">Mayne's house dust mite</name>
    <dbReference type="NCBI Taxonomy" id="6958"/>
    <lineage>
        <taxon>Eukaryota</taxon>
        <taxon>Metazoa</taxon>
        <taxon>Ecdysozoa</taxon>
        <taxon>Arthropoda</taxon>
        <taxon>Chelicerata</taxon>
        <taxon>Arachnida</taxon>
        <taxon>Acari</taxon>
        <taxon>Acariformes</taxon>
        <taxon>Sarcoptiformes</taxon>
        <taxon>Astigmata</taxon>
        <taxon>Psoroptidia</taxon>
        <taxon>Analgoidea</taxon>
        <taxon>Pyroglyphidae</taxon>
        <taxon>Pyroglyphinae</taxon>
        <taxon>Euroglyphus</taxon>
    </lineage>
</organism>
<dbReference type="GO" id="GO:0050265">
    <property type="term" value="F:RNA uridylyltransferase activity"/>
    <property type="evidence" value="ECO:0007669"/>
    <property type="project" value="TreeGrafter"/>
</dbReference>
<dbReference type="InterPro" id="IPR054708">
    <property type="entry name" value="MTPAP-like_central"/>
</dbReference>
<evidence type="ECO:0000313" key="2">
    <source>
        <dbReference type="EMBL" id="OTF81267.1"/>
    </source>
</evidence>
<protein>
    <recommendedName>
        <fullName evidence="1">Poly(A) RNA polymerase mitochondrial-like central palm domain-containing protein</fullName>
    </recommendedName>
</protein>
<name>A0A1Y3BMG1_EURMA</name>
<dbReference type="AlphaFoldDB" id="A0A1Y3BMG1"/>
<comment type="caution">
    <text evidence="2">The sequence shown here is derived from an EMBL/GenBank/DDBJ whole genome shotgun (WGS) entry which is preliminary data.</text>
</comment>
<feature type="domain" description="Poly(A) RNA polymerase mitochondrial-like central palm" evidence="1">
    <location>
        <begin position="6"/>
        <end position="165"/>
    </location>
</feature>
<dbReference type="SUPFAM" id="SSF81301">
    <property type="entry name" value="Nucleotidyltransferase"/>
    <property type="match status" value="1"/>
</dbReference>
<dbReference type="PANTHER" id="PTHR12271:SF66">
    <property type="entry name" value="TERMINAL URIDYLYLTRANSFERASE TAILOR"/>
    <property type="match status" value="1"/>
</dbReference>
<dbReference type="InterPro" id="IPR043519">
    <property type="entry name" value="NT_sf"/>
</dbReference>
<dbReference type="EMBL" id="MUJZ01014474">
    <property type="protein sequence ID" value="OTF81267.1"/>
    <property type="molecule type" value="Genomic_DNA"/>
</dbReference>
<accession>A0A1Y3BMG1</accession>
<evidence type="ECO:0000313" key="3">
    <source>
        <dbReference type="Proteomes" id="UP000194236"/>
    </source>
</evidence>